<name>A0A1Y1RR04_9MICC</name>
<dbReference type="GO" id="GO:0019843">
    <property type="term" value="F:rRNA binding"/>
    <property type="evidence" value="ECO:0007669"/>
    <property type="project" value="TreeGrafter"/>
</dbReference>
<reference evidence="4 5" key="1">
    <citation type="submission" date="2016-05" db="EMBL/GenBank/DDBJ databases">
        <title>Draft genome sequence of a porcine commensal Rothia nasimurium.</title>
        <authorList>
            <person name="Gaiser R.A."/>
            <person name="Van Baarlen P."/>
            <person name="Wells J.M."/>
        </authorList>
    </citation>
    <scope>NUCLEOTIDE SEQUENCE [LARGE SCALE GENOMIC DNA]</scope>
    <source>
        <strain evidence="4 5">PT-32</strain>
    </source>
</reference>
<dbReference type="RefSeq" id="WP_083091282.1">
    <property type="nucleotide sequence ID" value="NZ_LXWF01000011.1"/>
</dbReference>
<feature type="compositionally biased region" description="Polar residues" evidence="1">
    <location>
        <begin position="575"/>
        <end position="606"/>
    </location>
</feature>
<feature type="region of interest" description="Disordered" evidence="1">
    <location>
        <begin position="569"/>
        <end position="606"/>
    </location>
</feature>
<evidence type="ECO:0000256" key="2">
    <source>
        <dbReference type="SAM" id="Phobius"/>
    </source>
</evidence>
<dbReference type="InterPro" id="IPR005662">
    <property type="entry name" value="GTPase_Era-like"/>
</dbReference>
<dbReference type="GO" id="GO:0005525">
    <property type="term" value="F:GTP binding"/>
    <property type="evidence" value="ECO:0007669"/>
    <property type="project" value="InterPro"/>
</dbReference>
<evidence type="ECO:0000259" key="3">
    <source>
        <dbReference type="Pfam" id="PF00350"/>
    </source>
</evidence>
<dbReference type="SUPFAM" id="SSF52540">
    <property type="entry name" value="P-loop containing nucleoside triphosphate hydrolases"/>
    <property type="match status" value="1"/>
</dbReference>
<comment type="caution">
    <text evidence="4">The sequence shown here is derived from an EMBL/GenBank/DDBJ whole genome shotgun (WGS) entry which is preliminary data.</text>
</comment>
<sequence>MDTVHNESITQTLVTVRQVRDTIAAARFPLLTGSADAAREQARTAVTQLDDYILPKLATLDAPLTVVVGGSTGAGKSTLVNTLIGEPVTRSGAIRPTTRQPVLLHRPEDAASFTPERLLPNLVRVPVTPGEALPGASPHGEQDELVTVPVDSLPSGIALIDAPDFDSVSDENRRLSQQLLRAADLWLFVTTANRYADAVPWEILRQAAARDITIAVLLNRVPEGAENEIEADLTRMLTEAGITPALIHSVTEQERDERGLLPSVALTPLIFWLRSLGADSSARSEIARRTLEGAVRSVAAQTSQLAEAAQEQQDAELRLRADVTTAFERALSNVKEATQDGQMLRGEVLSRWQDFVGTGEFFRQVETTVGRVRDRIAGFFRGTPPTRAVEVEQALEVGLHSVIMEEAAAAAETAQRRWLDDRAGRALLAGDDLAALDATFSEEVAESIRAWQKDVMDIIAAEGAGKRQRARFMSLGVNVTAIILMVAVFSMTGGLTGLEVGIAGGSGVVGQKLLEAIFGEDAVRRMAAGARTRLEDRVTELLTSQQSRFTNLLDTAIYETEAEHTMDAPDAEQLRASSASLETAGLSLSTTAQPTASQGQNEQAGE</sequence>
<dbReference type="InterPro" id="IPR045063">
    <property type="entry name" value="Dynamin_N"/>
</dbReference>
<organism evidence="4 5">
    <name type="scientific">Rothia nasimurium</name>
    <dbReference type="NCBI Taxonomy" id="85336"/>
    <lineage>
        <taxon>Bacteria</taxon>
        <taxon>Bacillati</taxon>
        <taxon>Actinomycetota</taxon>
        <taxon>Actinomycetes</taxon>
        <taxon>Micrococcales</taxon>
        <taxon>Micrococcaceae</taxon>
        <taxon>Rothia</taxon>
    </lineage>
</organism>
<dbReference type="AlphaFoldDB" id="A0A1Y1RR04"/>
<dbReference type="GO" id="GO:0000028">
    <property type="term" value="P:ribosomal small subunit assembly"/>
    <property type="evidence" value="ECO:0007669"/>
    <property type="project" value="TreeGrafter"/>
</dbReference>
<feature type="domain" description="Dynamin N-terminal" evidence="3">
    <location>
        <begin position="66"/>
        <end position="208"/>
    </location>
</feature>
<evidence type="ECO:0000313" key="5">
    <source>
        <dbReference type="Proteomes" id="UP000192359"/>
    </source>
</evidence>
<dbReference type="GO" id="GO:0043024">
    <property type="term" value="F:ribosomal small subunit binding"/>
    <property type="evidence" value="ECO:0007669"/>
    <property type="project" value="TreeGrafter"/>
</dbReference>
<dbReference type="Gene3D" id="3.40.50.300">
    <property type="entry name" value="P-loop containing nucleotide triphosphate hydrolases"/>
    <property type="match status" value="1"/>
</dbReference>
<evidence type="ECO:0000256" key="1">
    <source>
        <dbReference type="SAM" id="MobiDB-lite"/>
    </source>
</evidence>
<dbReference type="Pfam" id="PF00350">
    <property type="entry name" value="Dynamin_N"/>
    <property type="match status" value="1"/>
</dbReference>
<accession>A0A1Y1RR04</accession>
<proteinExistence type="predicted"/>
<keyword evidence="2" id="KW-0812">Transmembrane</keyword>
<evidence type="ECO:0000313" key="4">
    <source>
        <dbReference type="EMBL" id="ORC22214.1"/>
    </source>
</evidence>
<keyword evidence="5" id="KW-1185">Reference proteome</keyword>
<dbReference type="OrthoDB" id="207675at2"/>
<dbReference type="GO" id="GO:0005829">
    <property type="term" value="C:cytosol"/>
    <property type="evidence" value="ECO:0007669"/>
    <property type="project" value="TreeGrafter"/>
</dbReference>
<gene>
    <name evidence="4" type="ORF">A7979_01660</name>
</gene>
<dbReference type="EMBL" id="LXWF01000011">
    <property type="protein sequence ID" value="ORC22214.1"/>
    <property type="molecule type" value="Genomic_DNA"/>
</dbReference>
<protein>
    <recommendedName>
        <fullName evidence="3">Dynamin N-terminal domain-containing protein</fullName>
    </recommendedName>
</protein>
<dbReference type="PANTHER" id="PTHR42698:SF1">
    <property type="entry name" value="GTPASE ERA, MITOCHONDRIAL"/>
    <property type="match status" value="1"/>
</dbReference>
<dbReference type="CDD" id="cd00882">
    <property type="entry name" value="Ras_like_GTPase"/>
    <property type="match status" value="1"/>
</dbReference>
<dbReference type="PANTHER" id="PTHR42698">
    <property type="entry name" value="GTPASE ERA"/>
    <property type="match status" value="1"/>
</dbReference>
<dbReference type="Proteomes" id="UP000192359">
    <property type="component" value="Unassembled WGS sequence"/>
</dbReference>
<feature type="transmembrane region" description="Helical" evidence="2">
    <location>
        <begin position="475"/>
        <end position="498"/>
    </location>
</feature>
<dbReference type="InterPro" id="IPR027417">
    <property type="entry name" value="P-loop_NTPase"/>
</dbReference>
<keyword evidence="2" id="KW-1133">Transmembrane helix</keyword>
<keyword evidence="2" id="KW-0472">Membrane</keyword>